<dbReference type="AlphaFoldDB" id="A0A0B6Y1C4"/>
<organism evidence="2">
    <name type="scientific">Arion vulgaris</name>
    <dbReference type="NCBI Taxonomy" id="1028688"/>
    <lineage>
        <taxon>Eukaryota</taxon>
        <taxon>Metazoa</taxon>
        <taxon>Spiralia</taxon>
        <taxon>Lophotrochozoa</taxon>
        <taxon>Mollusca</taxon>
        <taxon>Gastropoda</taxon>
        <taxon>Heterobranchia</taxon>
        <taxon>Euthyneura</taxon>
        <taxon>Panpulmonata</taxon>
        <taxon>Eupulmonata</taxon>
        <taxon>Stylommatophora</taxon>
        <taxon>Helicina</taxon>
        <taxon>Arionoidea</taxon>
        <taxon>Arionidae</taxon>
        <taxon>Arion</taxon>
    </lineage>
</organism>
<feature type="non-terminal residue" evidence="2">
    <location>
        <position position="76"/>
    </location>
</feature>
<feature type="non-terminal residue" evidence="2">
    <location>
        <position position="1"/>
    </location>
</feature>
<name>A0A0B6Y1C4_9EUPU</name>
<feature type="compositionally biased region" description="Low complexity" evidence="1">
    <location>
        <begin position="24"/>
        <end position="34"/>
    </location>
</feature>
<protein>
    <submittedName>
        <fullName evidence="2">Uncharacterized protein</fullName>
    </submittedName>
</protein>
<feature type="region of interest" description="Disordered" evidence="1">
    <location>
        <begin position="1"/>
        <end position="37"/>
    </location>
</feature>
<dbReference type="EMBL" id="HACG01003059">
    <property type="protein sequence ID" value="CEK49924.1"/>
    <property type="molecule type" value="Transcribed_RNA"/>
</dbReference>
<gene>
    <name evidence="2" type="primary">ORF9314</name>
</gene>
<accession>A0A0B6Y1C4</accession>
<evidence type="ECO:0000256" key="1">
    <source>
        <dbReference type="SAM" id="MobiDB-lite"/>
    </source>
</evidence>
<reference evidence="2" key="1">
    <citation type="submission" date="2014-12" db="EMBL/GenBank/DDBJ databases">
        <title>Insight into the proteome of Arion vulgaris.</title>
        <authorList>
            <person name="Aradska J."/>
            <person name="Bulat T."/>
            <person name="Smidak R."/>
            <person name="Sarate P."/>
            <person name="Gangsoo J."/>
            <person name="Sialana F."/>
            <person name="Bilban M."/>
            <person name="Lubec G."/>
        </authorList>
    </citation>
    <scope>NUCLEOTIDE SEQUENCE</scope>
    <source>
        <tissue evidence="2">Skin</tissue>
    </source>
</reference>
<proteinExistence type="predicted"/>
<evidence type="ECO:0000313" key="2">
    <source>
        <dbReference type="EMBL" id="CEK49924.1"/>
    </source>
</evidence>
<sequence length="76" mass="8359">NEITNSHLSENCHAHNGHILPDVSSSETNNETSSKNINPALQNINATSEEPTNIFVLENLPTCADNPFVPHFVFKC</sequence>